<gene>
    <name evidence="2" type="ORF">SMDB11_4402</name>
</gene>
<dbReference type="PANTHER" id="PTHR45527:SF14">
    <property type="entry name" value="PLIPASTATIN SYNTHASE SUBUNIT B"/>
    <property type="match status" value="1"/>
</dbReference>
<evidence type="ECO:0000313" key="3">
    <source>
        <dbReference type="Proteomes" id="UP000018979"/>
    </source>
</evidence>
<dbReference type="Gene3D" id="3.30.559.30">
    <property type="entry name" value="Nonribosomal peptide synthetase, condensation domain"/>
    <property type="match status" value="1"/>
</dbReference>
<evidence type="ECO:0000313" key="2">
    <source>
        <dbReference type="EMBL" id="CDG14962.1"/>
    </source>
</evidence>
<dbReference type="AlphaFoldDB" id="A0ABC9IQH3"/>
<dbReference type="Pfam" id="PF00668">
    <property type="entry name" value="Condensation"/>
    <property type="match status" value="1"/>
</dbReference>
<reference evidence="2 3" key="1">
    <citation type="submission" date="2013-06" db="EMBL/GenBank/DDBJ databases">
        <authorList>
            <person name="Aslett M."/>
        </authorList>
    </citation>
    <scope>NUCLEOTIDE SEQUENCE [LARGE SCALE GENOMIC DNA]</scope>
    <source>
        <strain evidence="2 3">Db11</strain>
    </source>
</reference>
<dbReference type="Gene3D" id="3.30.559.10">
    <property type="entry name" value="Chloramphenicol acetyltransferase-like domain"/>
    <property type="match status" value="1"/>
</dbReference>
<reference evidence="3" key="2">
    <citation type="submission" date="2013-11" db="EMBL/GenBank/DDBJ databases">
        <title>Genome sequences of clinical and environmental isolates of Serratia marcescens.</title>
        <authorList>
            <person name="Iguchi A."/>
            <person name="Komatsu H."/>
            <person name="Nagaya Y."/>
            <person name="Ogura Y."/>
            <person name="Katsura K."/>
            <person name="Kurokawa K."/>
            <person name="Ooka T."/>
            <person name="Hattori M."/>
            <person name="Gotoh N."/>
            <person name="Thomson N."/>
            <person name="Hayashi T."/>
        </authorList>
    </citation>
    <scope>NUCLEOTIDE SEQUENCE [LARGE SCALE GENOMIC DNA]</scope>
    <source>
        <strain evidence="3">Db11</strain>
    </source>
</reference>
<sequence>MYGDTQKPLNSGVTPVRRLYSGLSKVGNMSDTALASEWLPLAPAQLDFWEEHTLHPGQTLSTVAHCTELCGAVEEETLCRAIATTLAETQAFALRFGERHGDSPPLLRYDPQRTPPLQRIDLQTHDDPWQAAQNLMREDIAQRRALHSEPLAAAWLLKLGPERYLWYVRAHHILVDGFGMALIEHRCAALYAHYLGEGSAGMPLGAFDVFQQAELAYADSERCERDRRFWQTYLPPSQVLPTVRKGGEAYGVRRLSTHHRLPAAVSHSLAQLAERSGINWPDLLVALSAAWLFQVMPRCARQGDTLPMWMPAMNRRGQAATNVPSLAVNTLPLLVSPPQAETLGSFLTTLTQQLRELRSHAGYRLRQLAADRGVDPGSRFFISPFINVQPFDAPRFTGCRGTRSVLAGGSGDGFNLTYRGRTDARDLQVDIDIYLEQFPTEDALDYGEALQEFLLRALQQEAWEQPLAALTALPA</sequence>
<accession>A0ABC9IQH3</accession>
<dbReference type="KEGG" id="smac:SMDB11_4402"/>
<dbReference type="InterPro" id="IPR001242">
    <property type="entry name" value="Condensation_dom"/>
</dbReference>
<evidence type="ECO:0000259" key="1">
    <source>
        <dbReference type="Pfam" id="PF00668"/>
    </source>
</evidence>
<name>A0ABC9IQH3_SERMA</name>
<dbReference type="EMBL" id="HG326223">
    <property type="protein sequence ID" value="CDG14962.1"/>
    <property type="molecule type" value="Genomic_DNA"/>
</dbReference>
<protein>
    <submittedName>
        <fullName evidence="2">Enterobactin synthetase, containing condensation domain</fullName>
    </submittedName>
</protein>
<feature type="domain" description="Condensation" evidence="1">
    <location>
        <begin position="39"/>
        <end position="460"/>
    </location>
</feature>
<dbReference type="InterPro" id="IPR023213">
    <property type="entry name" value="CAT-like_dom_sf"/>
</dbReference>
<dbReference type="SUPFAM" id="SSF52777">
    <property type="entry name" value="CoA-dependent acyltransferases"/>
    <property type="match status" value="2"/>
</dbReference>
<proteinExistence type="predicted"/>
<dbReference type="PANTHER" id="PTHR45527">
    <property type="entry name" value="NONRIBOSOMAL PEPTIDE SYNTHETASE"/>
    <property type="match status" value="1"/>
</dbReference>
<reference evidence="2 3" key="3">
    <citation type="journal article" date="2014" name="Genome Biol. Evol.">
        <title>Genome evolution and plasticity of Serratia marcescens, an important multidrug-resistant nosocomial pathogen.</title>
        <authorList>
            <person name="Iguchi A."/>
            <person name="Nagaya Y."/>
            <person name="Pradel E."/>
            <person name="Ooka T."/>
            <person name="Ogura Y."/>
            <person name="Katsura K."/>
            <person name="Kurokawa K."/>
            <person name="Oshima K."/>
            <person name="Hattori M."/>
            <person name="Parkhill J."/>
            <person name="Sebaihia M."/>
            <person name="Coulthurst S.J."/>
            <person name="Gotoh N."/>
            <person name="Thomson N.R."/>
            <person name="Ewbank J.J."/>
            <person name="Hayashi T."/>
        </authorList>
    </citation>
    <scope>NUCLEOTIDE SEQUENCE [LARGE SCALE GENOMIC DNA]</scope>
    <source>
        <strain evidence="2 3">Db11</strain>
    </source>
</reference>
<dbReference type="Proteomes" id="UP000018979">
    <property type="component" value="Chromosome I"/>
</dbReference>
<organism evidence="2 3">
    <name type="scientific">Serratia marcescens subsp. marcescens Db11</name>
    <dbReference type="NCBI Taxonomy" id="273526"/>
    <lineage>
        <taxon>Bacteria</taxon>
        <taxon>Pseudomonadati</taxon>
        <taxon>Pseudomonadota</taxon>
        <taxon>Gammaproteobacteria</taxon>
        <taxon>Enterobacterales</taxon>
        <taxon>Yersiniaceae</taxon>
        <taxon>Serratia</taxon>
    </lineage>
</organism>